<dbReference type="Pfam" id="PF00743">
    <property type="entry name" value="FMO-like"/>
    <property type="match status" value="1"/>
</dbReference>
<gene>
    <name evidence="6" type="ORF">LTR84_010564</name>
</gene>
<dbReference type="RefSeq" id="XP_064700326.1">
    <property type="nucleotide sequence ID" value="XM_064854100.1"/>
</dbReference>
<dbReference type="InterPro" id="IPR000960">
    <property type="entry name" value="Flavin_mOase"/>
</dbReference>
<keyword evidence="5" id="KW-0560">Oxidoreductase</keyword>
<dbReference type="GeneID" id="89978721"/>
<accession>A0AAV9MVP5</accession>
<evidence type="ECO:0000256" key="5">
    <source>
        <dbReference type="ARBA" id="ARBA00023002"/>
    </source>
</evidence>
<dbReference type="GO" id="GO:0050660">
    <property type="term" value="F:flavin adenine dinucleotide binding"/>
    <property type="evidence" value="ECO:0007669"/>
    <property type="project" value="InterPro"/>
</dbReference>
<evidence type="ECO:0000313" key="7">
    <source>
        <dbReference type="Proteomes" id="UP001358417"/>
    </source>
</evidence>
<dbReference type="InterPro" id="IPR036188">
    <property type="entry name" value="FAD/NAD-bd_sf"/>
</dbReference>
<evidence type="ECO:0000256" key="4">
    <source>
        <dbReference type="ARBA" id="ARBA00022827"/>
    </source>
</evidence>
<organism evidence="6 7">
    <name type="scientific">Exophiala bonariae</name>
    <dbReference type="NCBI Taxonomy" id="1690606"/>
    <lineage>
        <taxon>Eukaryota</taxon>
        <taxon>Fungi</taxon>
        <taxon>Dikarya</taxon>
        <taxon>Ascomycota</taxon>
        <taxon>Pezizomycotina</taxon>
        <taxon>Eurotiomycetes</taxon>
        <taxon>Chaetothyriomycetidae</taxon>
        <taxon>Chaetothyriales</taxon>
        <taxon>Herpotrichiellaceae</taxon>
        <taxon>Exophiala</taxon>
    </lineage>
</organism>
<evidence type="ECO:0000256" key="2">
    <source>
        <dbReference type="ARBA" id="ARBA00010139"/>
    </source>
</evidence>
<dbReference type="PIRSF" id="PIRSF000332">
    <property type="entry name" value="FMO"/>
    <property type="match status" value="1"/>
</dbReference>
<dbReference type="EMBL" id="JAVRRD010000045">
    <property type="protein sequence ID" value="KAK5044672.1"/>
    <property type="molecule type" value="Genomic_DNA"/>
</dbReference>
<evidence type="ECO:0008006" key="8">
    <source>
        <dbReference type="Google" id="ProtNLM"/>
    </source>
</evidence>
<comment type="similarity">
    <text evidence="2">Belongs to the FAD-binding monooxygenase family.</text>
</comment>
<name>A0AAV9MVP5_9EURO</name>
<dbReference type="InterPro" id="IPR051209">
    <property type="entry name" value="FAD-bind_Monooxygenase_sf"/>
</dbReference>
<comment type="caution">
    <text evidence="6">The sequence shown here is derived from an EMBL/GenBank/DDBJ whole genome shotgun (WGS) entry which is preliminary data.</text>
</comment>
<evidence type="ECO:0000256" key="3">
    <source>
        <dbReference type="ARBA" id="ARBA00022630"/>
    </source>
</evidence>
<dbReference type="Proteomes" id="UP001358417">
    <property type="component" value="Unassembled WGS sequence"/>
</dbReference>
<evidence type="ECO:0000313" key="6">
    <source>
        <dbReference type="EMBL" id="KAK5044672.1"/>
    </source>
</evidence>
<keyword evidence="7" id="KW-1185">Reference proteome</keyword>
<dbReference type="GO" id="GO:0004499">
    <property type="term" value="F:N,N-dimethylaniline monooxygenase activity"/>
    <property type="evidence" value="ECO:0007669"/>
    <property type="project" value="InterPro"/>
</dbReference>
<dbReference type="InterPro" id="IPR020946">
    <property type="entry name" value="Flavin_mOase-like"/>
</dbReference>
<keyword evidence="3" id="KW-0285">Flavoprotein</keyword>
<keyword evidence="4" id="KW-0274">FAD</keyword>
<proteinExistence type="inferred from homology"/>
<dbReference type="GO" id="GO:0050661">
    <property type="term" value="F:NADP binding"/>
    <property type="evidence" value="ECO:0007669"/>
    <property type="project" value="InterPro"/>
</dbReference>
<dbReference type="PANTHER" id="PTHR42877:SF7">
    <property type="entry name" value="FLAVIN-BINDING MONOOXYGENASE-RELATED"/>
    <property type="match status" value="1"/>
</dbReference>
<sequence>MYSDIPAHAYQFNFANNPNWSRFYAEGGEIHEYLKDVAWKYDVEKYVRFRHRFESAEWNETDHKWIITLKDLETQQVKIDIADVLLKGTGNLNQWDWPEIPGLHDFQGPYMHSAKWDETFDWTDKTVALLGAGSSGIQILPKIQPKAKRVVHFVRNKMWISPVGVSKDEPDNVIHTEEQKNLFAEDPGAYLAYRHKIEAGINQVALVTMRDTEIQKHFWTLCQASMKEKLKKKPWLYEAMCPGSAYPPGCRRITPGPGYLEALVEDNVEVVNTGVSRVTETGLYDDNGDFHEVDAIIYATGFN</sequence>
<dbReference type="AlphaFoldDB" id="A0AAV9MVP5"/>
<reference evidence="6 7" key="1">
    <citation type="submission" date="2023-08" db="EMBL/GenBank/DDBJ databases">
        <title>Black Yeasts Isolated from many extreme environments.</title>
        <authorList>
            <person name="Coleine C."/>
            <person name="Stajich J.E."/>
            <person name="Selbmann L."/>
        </authorList>
    </citation>
    <scope>NUCLEOTIDE SEQUENCE [LARGE SCALE GENOMIC DNA]</scope>
    <source>
        <strain evidence="6 7">CCFEE 5792</strain>
    </source>
</reference>
<dbReference type="SUPFAM" id="SSF51905">
    <property type="entry name" value="FAD/NAD(P)-binding domain"/>
    <property type="match status" value="2"/>
</dbReference>
<evidence type="ECO:0000256" key="1">
    <source>
        <dbReference type="ARBA" id="ARBA00001974"/>
    </source>
</evidence>
<dbReference type="PANTHER" id="PTHR42877">
    <property type="entry name" value="L-ORNITHINE N(5)-MONOOXYGENASE-RELATED"/>
    <property type="match status" value="1"/>
</dbReference>
<protein>
    <recommendedName>
        <fullName evidence="8">FAD/NAD(P)-binding domain-containing protein</fullName>
    </recommendedName>
</protein>
<dbReference type="Gene3D" id="3.50.50.60">
    <property type="entry name" value="FAD/NAD(P)-binding domain"/>
    <property type="match status" value="1"/>
</dbReference>
<comment type="cofactor">
    <cofactor evidence="1">
        <name>FAD</name>
        <dbReference type="ChEBI" id="CHEBI:57692"/>
    </cofactor>
</comment>